<feature type="transmembrane region" description="Helical" evidence="1">
    <location>
        <begin position="130"/>
        <end position="150"/>
    </location>
</feature>
<reference evidence="3 4" key="1">
    <citation type="submission" date="2020-03" db="EMBL/GenBank/DDBJ databases">
        <title>Genomic Encyclopedia of Type Strains, Phase IV (KMG-IV): sequencing the most valuable type-strain genomes for metagenomic binning, comparative biology and taxonomic classification.</title>
        <authorList>
            <person name="Goeker M."/>
        </authorList>
    </citation>
    <scope>NUCLEOTIDE SEQUENCE [LARGE SCALE GENOMIC DNA]</scope>
    <source>
        <strain evidence="3 4">DSM 27651</strain>
    </source>
</reference>
<keyword evidence="2" id="KW-0732">Signal</keyword>
<evidence type="ECO:0000313" key="4">
    <source>
        <dbReference type="Proteomes" id="UP000734218"/>
    </source>
</evidence>
<feature type="chain" id="PRO_5046128621" description="Metal-dependent hydrolase" evidence="2">
    <location>
        <begin position="23"/>
        <end position="174"/>
    </location>
</feature>
<protein>
    <recommendedName>
        <fullName evidence="5">Metal-dependent hydrolase</fullName>
    </recommendedName>
</protein>
<dbReference type="EMBL" id="JAATJE010000002">
    <property type="protein sequence ID" value="NJC35192.1"/>
    <property type="molecule type" value="Genomic_DNA"/>
</dbReference>
<feature type="signal peptide" evidence="2">
    <location>
        <begin position="1"/>
        <end position="22"/>
    </location>
</feature>
<evidence type="ECO:0008006" key="5">
    <source>
        <dbReference type="Google" id="ProtNLM"/>
    </source>
</evidence>
<keyword evidence="1" id="KW-1133">Transmembrane helix</keyword>
<evidence type="ECO:0000313" key="3">
    <source>
        <dbReference type="EMBL" id="NJC35192.1"/>
    </source>
</evidence>
<evidence type="ECO:0000256" key="1">
    <source>
        <dbReference type="SAM" id="Phobius"/>
    </source>
</evidence>
<keyword evidence="4" id="KW-1185">Reference proteome</keyword>
<organism evidence="3 4">
    <name type="scientific">Sphingomonas jejuensis</name>
    <dbReference type="NCBI Taxonomy" id="904715"/>
    <lineage>
        <taxon>Bacteria</taxon>
        <taxon>Pseudomonadati</taxon>
        <taxon>Pseudomonadota</taxon>
        <taxon>Alphaproteobacteria</taxon>
        <taxon>Sphingomonadales</taxon>
        <taxon>Sphingomonadaceae</taxon>
        <taxon>Sphingomonas</taxon>
    </lineage>
</organism>
<feature type="transmembrane region" description="Helical" evidence="1">
    <location>
        <begin position="156"/>
        <end position="172"/>
    </location>
</feature>
<sequence length="174" mass="17736">MWLAVACLAAVAARHWPPAAMAAVILATVAGLDLPDIDAAVGLPHRSGLTHSLLPAMPALLRRRWHPVAAGLAIGLGMHLAADSFPNAMTGYATVKLPLAGGIGAAGSYLWLGLNAVAATAVGVSRILALFGRTAALVLLATLTVIGAGYLLRTDGGWPVLALGALAGWLMLRR</sequence>
<accession>A0ABX0XR63</accession>
<keyword evidence="1" id="KW-0472">Membrane</keyword>
<evidence type="ECO:0000256" key="2">
    <source>
        <dbReference type="SAM" id="SignalP"/>
    </source>
</evidence>
<gene>
    <name evidence="3" type="ORF">GGR88_002706</name>
</gene>
<keyword evidence="1" id="KW-0812">Transmembrane</keyword>
<dbReference type="Proteomes" id="UP000734218">
    <property type="component" value="Unassembled WGS sequence"/>
</dbReference>
<feature type="transmembrane region" description="Helical" evidence="1">
    <location>
        <begin position="99"/>
        <end position="118"/>
    </location>
</feature>
<dbReference type="RefSeq" id="WP_167955887.1">
    <property type="nucleotide sequence ID" value="NZ_JAATJE010000002.1"/>
</dbReference>
<name>A0ABX0XR63_9SPHN</name>
<proteinExistence type="predicted"/>
<comment type="caution">
    <text evidence="3">The sequence shown here is derived from an EMBL/GenBank/DDBJ whole genome shotgun (WGS) entry which is preliminary data.</text>
</comment>